<dbReference type="RefSeq" id="WP_166857909.1">
    <property type="nucleotide sequence ID" value="NZ_CP063989.1"/>
</dbReference>
<evidence type="ECO:0000313" key="2">
    <source>
        <dbReference type="EMBL" id="QPL05028.1"/>
    </source>
</evidence>
<protein>
    <submittedName>
        <fullName evidence="2">Flp pilus assembly protein CpaB</fullName>
    </submittedName>
</protein>
<dbReference type="NCBIfam" id="TIGR03177">
    <property type="entry name" value="pilus_cpaB"/>
    <property type="match status" value="1"/>
</dbReference>
<reference evidence="2 3" key="1">
    <citation type="submission" date="2020-11" db="EMBL/GenBank/DDBJ databases">
        <title>Actinomyces sp. ZJ750.</title>
        <authorList>
            <person name="Zhou J."/>
        </authorList>
    </citation>
    <scope>NUCLEOTIDE SEQUENCE [LARGE SCALE GENOMIC DNA]</scope>
    <source>
        <strain evidence="2 3">ZJ750</strain>
    </source>
</reference>
<dbReference type="Pfam" id="PF08666">
    <property type="entry name" value="SAF"/>
    <property type="match status" value="1"/>
</dbReference>
<dbReference type="Pfam" id="PF16976">
    <property type="entry name" value="RcpC"/>
    <property type="match status" value="1"/>
</dbReference>
<dbReference type="CDD" id="cd11614">
    <property type="entry name" value="SAF_CpaB_FlgA_like"/>
    <property type="match status" value="1"/>
</dbReference>
<dbReference type="AlphaFoldDB" id="A0A7T0LKW3"/>
<dbReference type="KEGG" id="arep:ID810_09810"/>
<dbReference type="EMBL" id="CP063989">
    <property type="protein sequence ID" value="QPL05028.1"/>
    <property type="molecule type" value="Genomic_DNA"/>
</dbReference>
<proteinExistence type="predicted"/>
<dbReference type="SMART" id="SM00858">
    <property type="entry name" value="SAF"/>
    <property type="match status" value="1"/>
</dbReference>
<accession>A0A7T0LKW3</accession>
<sequence length="230" mass="23851">MNPRQRRGVLLLLVTLLGAALTFVGVATYVSSVSSQVGPMTQVLRLTTDVEALHAITEADVEVVEVPERWAPVNAVSSYGQVEGLVAVGTYAAGSVLQTGMLTDPPGLTNGAREVAIMVDAETGVAGRIKPGDYVDIIATIEDEATGARTAQIIVQNALIIDVGVATTVEGENASGAFTETQAVPVTFALSTADSLKISYAESFAVKLRLALRGTGDDAPLADSQTTYGE</sequence>
<evidence type="ECO:0000313" key="3">
    <source>
        <dbReference type="Proteomes" id="UP000594637"/>
    </source>
</evidence>
<dbReference type="InterPro" id="IPR031571">
    <property type="entry name" value="RcpC_dom"/>
</dbReference>
<dbReference type="InterPro" id="IPR013974">
    <property type="entry name" value="SAF"/>
</dbReference>
<keyword evidence="3" id="KW-1185">Reference proteome</keyword>
<gene>
    <name evidence="2" type="primary">cpaB</name>
    <name evidence="2" type="ORF">ID810_09810</name>
</gene>
<evidence type="ECO:0000259" key="1">
    <source>
        <dbReference type="SMART" id="SM00858"/>
    </source>
</evidence>
<organism evidence="2 3">
    <name type="scientific">Actinomyces respiraculi</name>
    <dbReference type="NCBI Taxonomy" id="2744574"/>
    <lineage>
        <taxon>Bacteria</taxon>
        <taxon>Bacillati</taxon>
        <taxon>Actinomycetota</taxon>
        <taxon>Actinomycetes</taxon>
        <taxon>Actinomycetales</taxon>
        <taxon>Actinomycetaceae</taxon>
        <taxon>Actinomyces</taxon>
    </lineage>
</organism>
<dbReference type="Proteomes" id="UP000594637">
    <property type="component" value="Chromosome"/>
</dbReference>
<name>A0A7T0LKW3_9ACTO</name>
<feature type="domain" description="SAF" evidence="1">
    <location>
        <begin position="41"/>
        <end position="103"/>
    </location>
</feature>
<dbReference type="InterPro" id="IPR017592">
    <property type="entry name" value="Pilus_assmbl_Flp-typ_CpaB"/>
</dbReference>